<protein>
    <submittedName>
        <fullName evidence="4">Fumarate reductase/succinate dehydrogenase flavoprotein domain-containing protein</fullName>
    </submittedName>
</protein>
<evidence type="ECO:0000259" key="3">
    <source>
        <dbReference type="Pfam" id="PF00890"/>
    </source>
</evidence>
<dbReference type="eggNOG" id="COG0644">
    <property type="taxonomic scope" value="Bacteria"/>
</dbReference>
<evidence type="ECO:0000313" key="5">
    <source>
        <dbReference type="Proteomes" id="UP000030185"/>
    </source>
</evidence>
<dbReference type="PANTHER" id="PTHR42685:SF19">
    <property type="entry name" value="POSSIBLE OXIDOREDUCTASE"/>
    <property type="match status" value="1"/>
</dbReference>
<dbReference type="GO" id="GO:0016491">
    <property type="term" value="F:oxidoreductase activity"/>
    <property type="evidence" value="ECO:0007669"/>
    <property type="project" value="UniProtKB-KW"/>
</dbReference>
<proteinExistence type="predicted"/>
<sequence length="371" mass="42315">MKDIIIIGGGLAGLINSICLADKGYSVLVIEKKEYPFHKVCGEYISNEVKPFLLSIGLNLSDLCPSEISRLKVTSPLGAEINMHLELGGFGLSRYKLDYALYELAISKGVNFLLKSQVEDVIFERNIFNVKLQDGSGNLAHLVVGSFGKRSNLDRQFNRKFFFKRSPYIGVKYHIRTDFPDDLIALHNFKDGYCGISKIEDDKYCLCYLSSRSNLKEHGNIEDMEREVLFRNKHLKVIFENSDFLYKKPEVINEISFEKKEAVYDHLLFCGDAAGMISPLCGNGMAMAIHSAKILSELISLNFVNSSLNRKLIEDQYSRKWNEMFSTRLFLGRQIQKIFGQDLMTELSLQFLNSVKPLSRRLIKMTHGEPF</sequence>
<feature type="domain" description="FAD-dependent oxidoreductase 2 FAD-binding" evidence="3">
    <location>
        <begin position="3"/>
        <end position="35"/>
    </location>
</feature>
<dbReference type="InterPro" id="IPR036188">
    <property type="entry name" value="FAD/NAD-bd_sf"/>
</dbReference>
<evidence type="ECO:0000256" key="2">
    <source>
        <dbReference type="ARBA" id="ARBA00023002"/>
    </source>
</evidence>
<dbReference type="PANTHER" id="PTHR42685">
    <property type="entry name" value="GERANYLGERANYL DIPHOSPHATE REDUCTASE"/>
    <property type="match status" value="1"/>
</dbReference>
<organism evidence="4 5">
    <name type="scientific">Sporocytophaga myxococcoides</name>
    <dbReference type="NCBI Taxonomy" id="153721"/>
    <lineage>
        <taxon>Bacteria</taxon>
        <taxon>Pseudomonadati</taxon>
        <taxon>Bacteroidota</taxon>
        <taxon>Cytophagia</taxon>
        <taxon>Cytophagales</taxon>
        <taxon>Cytophagaceae</taxon>
        <taxon>Sporocytophaga</taxon>
    </lineage>
</organism>
<dbReference type="SUPFAM" id="SSF51905">
    <property type="entry name" value="FAD/NAD(P)-binding domain"/>
    <property type="match status" value="1"/>
</dbReference>
<keyword evidence="2" id="KW-0560">Oxidoreductase</keyword>
<comment type="caution">
    <text evidence="4">The sequence shown here is derived from an EMBL/GenBank/DDBJ whole genome shotgun (WGS) entry which is preliminary data.</text>
</comment>
<gene>
    <name evidence="4" type="ORF">MYP_4430</name>
</gene>
<keyword evidence="5" id="KW-1185">Reference proteome</keyword>
<evidence type="ECO:0000256" key="1">
    <source>
        <dbReference type="ARBA" id="ARBA00022630"/>
    </source>
</evidence>
<dbReference type="PRINTS" id="PR00420">
    <property type="entry name" value="RNGMNOXGNASE"/>
</dbReference>
<keyword evidence="1" id="KW-0285">Flavoprotein</keyword>
<dbReference type="OrthoDB" id="1142316at2"/>
<dbReference type="Pfam" id="PF00890">
    <property type="entry name" value="FAD_binding_2"/>
    <property type="match status" value="1"/>
</dbReference>
<dbReference type="InterPro" id="IPR050407">
    <property type="entry name" value="Geranylgeranyl_reductase"/>
</dbReference>
<dbReference type="AlphaFoldDB" id="A0A098LJP8"/>
<dbReference type="STRING" id="153721.MYP_4430"/>
<dbReference type="Proteomes" id="UP000030185">
    <property type="component" value="Unassembled WGS sequence"/>
</dbReference>
<dbReference type="EMBL" id="BBLT01000011">
    <property type="protein sequence ID" value="GAL87200.1"/>
    <property type="molecule type" value="Genomic_DNA"/>
</dbReference>
<evidence type="ECO:0000313" key="4">
    <source>
        <dbReference type="EMBL" id="GAL87200.1"/>
    </source>
</evidence>
<accession>A0A098LJP8</accession>
<dbReference type="RefSeq" id="WP_045468144.1">
    <property type="nucleotide sequence ID" value="NZ_BBLT01000011.1"/>
</dbReference>
<name>A0A098LJP8_9BACT</name>
<dbReference type="InterPro" id="IPR003953">
    <property type="entry name" value="FAD-dep_OxRdtase_2_FAD-bd"/>
</dbReference>
<dbReference type="Gene3D" id="3.50.50.60">
    <property type="entry name" value="FAD/NAD(P)-binding domain"/>
    <property type="match status" value="1"/>
</dbReference>
<reference evidence="4 5" key="1">
    <citation type="submission" date="2014-09" db="EMBL/GenBank/DDBJ databases">
        <title>Sporocytophaga myxococcoides PG-01 genome sequencing.</title>
        <authorList>
            <person name="Liu L."/>
            <person name="Gao P.J."/>
            <person name="Chen G.J."/>
            <person name="Wang L.S."/>
        </authorList>
    </citation>
    <scope>NUCLEOTIDE SEQUENCE [LARGE SCALE GENOMIC DNA]</scope>
    <source>
        <strain evidence="4 5">PG-01</strain>
    </source>
</reference>